<keyword evidence="8" id="KW-1015">Disulfide bond</keyword>
<dbReference type="InterPro" id="IPR011009">
    <property type="entry name" value="Kinase-like_dom_sf"/>
</dbReference>
<gene>
    <name evidence="18" type="ORF">FGIG_00344</name>
</gene>
<dbReference type="FunFam" id="1.10.510.10:FF:000462">
    <property type="entry name" value="Receptor tyrosine kinase"/>
    <property type="match status" value="1"/>
</dbReference>
<comment type="subcellular location">
    <subcellularLocation>
        <location evidence="1">Membrane</location>
        <topology evidence="1">Single-pass membrane protein</topology>
    </subcellularLocation>
</comment>
<feature type="domain" description="Ig-like" evidence="17">
    <location>
        <begin position="97"/>
        <end position="215"/>
    </location>
</feature>
<dbReference type="PANTHER" id="PTHR24416:SF550">
    <property type="entry name" value="FIBROBLAST GROWTH FACTOR RECEPTOR HOMOLOG 1-RELATED"/>
    <property type="match status" value="1"/>
</dbReference>
<evidence type="ECO:0000313" key="19">
    <source>
        <dbReference type="Proteomes" id="UP000316759"/>
    </source>
</evidence>
<dbReference type="InterPro" id="IPR020635">
    <property type="entry name" value="Tyr_kinase_cat_dom"/>
</dbReference>
<dbReference type="InterPro" id="IPR036179">
    <property type="entry name" value="Ig-like_dom_sf"/>
</dbReference>
<dbReference type="GO" id="GO:0046872">
    <property type="term" value="F:metal ion binding"/>
    <property type="evidence" value="ECO:0007669"/>
    <property type="project" value="UniProtKB-KW"/>
</dbReference>
<evidence type="ECO:0000256" key="1">
    <source>
        <dbReference type="ARBA" id="ARBA00004167"/>
    </source>
</evidence>
<name>A0A504Y9C4_FASGI</name>
<evidence type="ECO:0000256" key="13">
    <source>
        <dbReference type="PIRSR" id="PIRSR000615-2"/>
    </source>
</evidence>
<dbReference type="InterPro" id="IPR001245">
    <property type="entry name" value="Ser-Thr/Tyr_kinase_cat_dom"/>
</dbReference>
<feature type="compositionally biased region" description="Basic and acidic residues" evidence="15">
    <location>
        <begin position="447"/>
        <end position="460"/>
    </location>
</feature>
<evidence type="ECO:0000256" key="9">
    <source>
        <dbReference type="ARBA" id="ARBA00023170"/>
    </source>
</evidence>
<dbReference type="InterPro" id="IPR013783">
    <property type="entry name" value="Ig-like_fold"/>
</dbReference>
<feature type="active site" description="Proton acceptor" evidence="12">
    <location>
        <position position="811"/>
    </location>
</feature>
<feature type="binding site" evidence="13">
    <location>
        <begin position="649"/>
        <end position="656"/>
    </location>
    <ligand>
        <name>ATP</name>
        <dbReference type="ChEBI" id="CHEBI:30616"/>
    </ligand>
</feature>
<dbReference type="SUPFAM" id="SSF48726">
    <property type="entry name" value="Immunoglobulin"/>
    <property type="match status" value="2"/>
</dbReference>
<evidence type="ECO:0000256" key="4">
    <source>
        <dbReference type="ARBA" id="ARBA00022741"/>
    </source>
</evidence>
<dbReference type="PROSITE" id="PS50835">
    <property type="entry name" value="IG_LIKE"/>
    <property type="match status" value="2"/>
</dbReference>
<organism evidence="18 19">
    <name type="scientific">Fasciola gigantica</name>
    <name type="common">Giant liver fluke</name>
    <dbReference type="NCBI Taxonomy" id="46835"/>
    <lineage>
        <taxon>Eukaryota</taxon>
        <taxon>Metazoa</taxon>
        <taxon>Spiralia</taxon>
        <taxon>Lophotrochozoa</taxon>
        <taxon>Platyhelminthes</taxon>
        <taxon>Trematoda</taxon>
        <taxon>Digenea</taxon>
        <taxon>Plagiorchiida</taxon>
        <taxon>Echinostomata</taxon>
        <taxon>Echinostomatoidea</taxon>
        <taxon>Fasciolidae</taxon>
        <taxon>Fasciola</taxon>
    </lineage>
</organism>
<evidence type="ECO:0000256" key="8">
    <source>
        <dbReference type="ARBA" id="ARBA00023157"/>
    </source>
</evidence>
<keyword evidence="4 13" id="KW-0547">Nucleotide-binding</keyword>
<keyword evidence="2" id="KW-0812">Transmembrane</keyword>
<evidence type="ECO:0000256" key="3">
    <source>
        <dbReference type="ARBA" id="ARBA00022729"/>
    </source>
</evidence>
<dbReference type="SMART" id="SM00219">
    <property type="entry name" value="TyrKc"/>
    <property type="match status" value="1"/>
</dbReference>
<comment type="caution">
    <text evidence="18">The sequence shown here is derived from an EMBL/GenBank/DDBJ whole genome shotgun (WGS) entry which is preliminary data.</text>
</comment>
<keyword evidence="5 13" id="KW-0067">ATP-binding</keyword>
<dbReference type="InterPro" id="IPR003599">
    <property type="entry name" value="Ig_sub"/>
</dbReference>
<dbReference type="OrthoDB" id="5984265at2759"/>
<protein>
    <submittedName>
        <fullName evidence="18">Fibroblast growth factor receptor A2</fullName>
    </submittedName>
</protein>
<dbReference type="PROSITE" id="PS00109">
    <property type="entry name" value="PROTEIN_KINASE_TYR"/>
    <property type="match status" value="1"/>
</dbReference>
<dbReference type="GO" id="GO:0043235">
    <property type="term" value="C:receptor complex"/>
    <property type="evidence" value="ECO:0007669"/>
    <property type="project" value="TreeGrafter"/>
</dbReference>
<dbReference type="GO" id="GO:0005524">
    <property type="term" value="F:ATP binding"/>
    <property type="evidence" value="ECO:0007669"/>
    <property type="project" value="UniProtKB-KW"/>
</dbReference>
<dbReference type="PANTHER" id="PTHR24416">
    <property type="entry name" value="TYROSINE-PROTEIN KINASE RECEPTOR"/>
    <property type="match status" value="1"/>
</dbReference>
<dbReference type="InterPro" id="IPR050122">
    <property type="entry name" value="RTK"/>
</dbReference>
<keyword evidence="6" id="KW-1133">Transmembrane helix</keyword>
<dbReference type="SUPFAM" id="SSF56112">
    <property type="entry name" value="Protein kinase-like (PK-like)"/>
    <property type="match status" value="1"/>
</dbReference>
<sequence length="1019" mass="116031">MQLTKEKLFLNCETALSYQCRGLNVQVKWYKERDKQVTRFSDDNNSVLILPKSALSTSIVYQCISSNKIGAVSRRFGLKTRNIGEPVFWSKDLELPPQDASNHSGHIFYLGQDANFSCRFYARSFWMRPKVNWYFLPYEDPETNRGNLNYHLLSDRVSYDSFPSRYSIKMDQVYCGLWPVNGICFDASLTISGVIEADRGEYKCVVSSRQNDRISTAMDHLNSTQEIQRVFTLMPLADPMHHFQYLQDSLENFEQFMTPTVDIPLNSARSGSIHDASLTLAAPPFEIHFNFNSTVCEGDNFSLHCEMDPPTLGNTLYLLRLDEQVDLYDSHLNGDGVLDLLNSTLLKESSADGYGFTQDIIYAIDPVQAEDDGHYLCIGGSAGIPRMRWRSMYLTVKNCQSKPIPTVGALITDFPKNLLVILPILMLLAIITSVCAREYHIGNNKSDVERSRQLHGDGQRKQTNPPKRTKKRVSLIRRSNPLYAESESQSDKCRVLSTIFDVCIETEHSNPREFGPLSNKPNRLECPATWYDKRCGSKQKSSSVRCSSLENLRGINQAQSFKNVWQNKSSENLFDAFDTKSPSSHSDSGYSSDRKMSYHFPRFSASSALIRRIKPLPVHCEPIEVDYELPMDPAWELPNDCLKLGPKLGEGAFGVVYFAQLYLSHLPEMQQKRFSDLLPISIRSAGNKEDESLRSIPVAVKRLRANFSDQELLDFMRETEIMKLIGSHPHLIRLYGACTQQGPFQVVVEYAPHGNLRDFLRARRRTRADDDSVSHNLLPHPILTELDLVDFGLQVARGMDYLSTRSIVHRDLAARNVLLGERFVVKIADFGLTRAVSEYYKKTSAGRLPIKWMAPESLFDRTYTSKSDVWSFGVLLWEIFTMGGVPYPSVPPERLFAMLKSGYRNECPPMASEELYHLMLDCWNEDPQNRPNFRSIVTCLTSLLHNTSRSRNENHAWSQSVLTEENKNQGIMVSSSSESSMNKLEYSLESAATNYFDMRKSSGEPHYAQMTEGYLIPRP</sequence>
<evidence type="ECO:0000259" key="16">
    <source>
        <dbReference type="PROSITE" id="PS50011"/>
    </source>
</evidence>
<keyword evidence="14" id="KW-0460">Magnesium</keyword>
<dbReference type="InterPro" id="IPR007110">
    <property type="entry name" value="Ig-like_dom"/>
</dbReference>
<dbReference type="Proteomes" id="UP000316759">
    <property type="component" value="Unassembled WGS sequence"/>
</dbReference>
<keyword evidence="10" id="KW-0325">Glycoprotein</keyword>
<dbReference type="Pfam" id="PF07714">
    <property type="entry name" value="PK_Tyr_Ser-Thr"/>
    <property type="match status" value="1"/>
</dbReference>
<dbReference type="PROSITE" id="PS50011">
    <property type="entry name" value="PROTEIN_KINASE_DOM"/>
    <property type="match status" value="1"/>
</dbReference>
<keyword evidence="19" id="KW-1185">Reference proteome</keyword>
<dbReference type="Gene3D" id="3.30.200.20">
    <property type="entry name" value="Phosphorylase Kinase, domain 1"/>
    <property type="match status" value="1"/>
</dbReference>
<dbReference type="EMBL" id="SUNJ01013004">
    <property type="protein sequence ID" value="TPP57583.1"/>
    <property type="molecule type" value="Genomic_DNA"/>
</dbReference>
<evidence type="ECO:0000256" key="7">
    <source>
        <dbReference type="ARBA" id="ARBA00023136"/>
    </source>
</evidence>
<dbReference type="Gene3D" id="1.10.510.10">
    <property type="entry name" value="Transferase(Phosphotransferase) domain 1"/>
    <property type="match status" value="1"/>
</dbReference>
<dbReference type="AlphaFoldDB" id="A0A504Y9C4"/>
<keyword evidence="7" id="KW-0472">Membrane</keyword>
<dbReference type="STRING" id="46835.A0A504Y9C4"/>
<evidence type="ECO:0000256" key="14">
    <source>
        <dbReference type="PIRSR" id="PIRSR000615-3"/>
    </source>
</evidence>
<dbReference type="GO" id="GO:0007169">
    <property type="term" value="P:cell surface receptor protein tyrosine kinase signaling pathway"/>
    <property type="evidence" value="ECO:0007669"/>
    <property type="project" value="TreeGrafter"/>
</dbReference>
<evidence type="ECO:0000259" key="17">
    <source>
        <dbReference type="PROSITE" id="PS50835"/>
    </source>
</evidence>
<feature type="domain" description="Ig-like" evidence="17">
    <location>
        <begin position="1"/>
        <end position="79"/>
    </location>
</feature>
<dbReference type="GO" id="GO:0005886">
    <property type="term" value="C:plasma membrane"/>
    <property type="evidence" value="ECO:0007669"/>
    <property type="project" value="TreeGrafter"/>
</dbReference>
<evidence type="ECO:0000313" key="18">
    <source>
        <dbReference type="EMBL" id="TPP57583.1"/>
    </source>
</evidence>
<dbReference type="InterPro" id="IPR008266">
    <property type="entry name" value="Tyr_kinase_AS"/>
</dbReference>
<dbReference type="GO" id="GO:0004714">
    <property type="term" value="F:transmembrane receptor protein tyrosine kinase activity"/>
    <property type="evidence" value="ECO:0007669"/>
    <property type="project" value="TreeGrafter"/>
</dbReference>
<keyword evidence="3" id="KW-0732">Signal</keyword>
<evidence type="ECO:0000256" key="5">
    <source>
        <dbReference type="ARBA" id="ARBA00022840"/>
    </source>
</evidence>
<evidence type="ECO:0000256" key="11">
    <source>
        <dbReference type="ARBA" id="ARBA00023319"/>
    </source>
</evidence>
<dbReference type="PRINTS" id="PR00109">
    <property type="entry name" value="TYRKINASE"/>
</dbReference>
<evidence type="ECO:0000256" key="15">
    <source>
        <dbReference type="SAM" id="MobiDB-lite"/>
    </source>
</evidence>
<evidence type="ECO:0000256" key="2">
    <source>
        <dbReference type="ARBA" id="ARBA00022692"/>
    </source>
</evidence>
<evidence type="ECO:0000256" key="10">
    <source>
        <dbReference type="ARBA" id="ARBA00023180"/>
    </source>
</evidence>
<accession>A0A504Y9C4</accession>
<evidence type="ECO:0000256" key="6">
    <source>
        <dbReference type="ARBA" id="ARBA00022989"/>
    </source>
</evidence>
<dbReference type="SMART" id="SM00409">
    <property type="entry name" value="IG"/>
    <property type="match status" value="2"/>
</dbReference>
<feature type="domain" description="Protein kinase" evidence="16">
    <location>
        <begin position="642"/>
        <end position="944"/>
    </location>
</feature>
<feature type="binding site" evidence="13">
    <location>
        <position position="815"/>
    </location>
    <ligand>
        <name>ATP</name>
        <dbReference type="ChEBI" id="CHEBI:30616"/>
    </ligand>
</feature>
<feature type="region of interest" description="Disordered" evidence="15">
    <location>
        <begin position="447"/>
        <end position="472"/>
    </location>
</feature>
<feature type="binding site" evidence="14">
    <location>
        <position position="816"/>
    </location>
    <ligand>
        <name>Mg(2+)</name>
        <dbReference type="ChEBI" id="CHEBI:18420"/>
    </ligand>
</feature>
<dbReference type="InterPro" id="IPR000719">
    <property type="entry name" value="Prot_kinase_dom"/>
</dbReference>
<keyword evidence="14" id="KW-0479">Metal-binding</keyword>
<proteinExistence type="predicted"/>
<keyword evidence="11" id="KW-0393">Immunoglobulin domain</keyword>
<feature type="binding site" evidence="14">
    <location>
        <position position="829"/>
    </location>
    <ligand>
        <name>Mg(2+)</name>
        <dbReference type="ChEBI" id="CHEBI:18420"/>
    </ligand>
</feature>
<evidence type="ECO:0000256" key="12">
    <source>
        <dbReference type="PIRSR" id="PIRSR000615-1"/>
    </source>
</evidence>
<keyword evidence="9 18" id="KW-0675">Receptor</keyword>
<reference evidence="18 19" key="1">
    <citation type="submission" date="2019-04" db="EMBL/GenBank/DDBJ databases">
        <title>Annotation for the trematode Fasciola gigantica.</title>
        <authorList>
            <person name="Choi Y.-J."/>
        </authorList>
    </citation>
    <scope>NUCLEOTIDE SEQUENCE [LARGE SCALE GENOMIC DNA]</scope>
    <source>
        <strain evidence="18">Uganda_cow_1</strain>
    </source>
</reference>
<feature type="binding site" evidence="13">
    <location>
        <position position="701"/>
    </location>
    <ligand>
        <name>ATP</name>
        <dbReference type="ChEBI" id="CHEBI:30616"/>
    </ligand>
</feature>
<dbReference type="Gene3D" id="2.60.40.10">
    <property type="entry name" value="Immunoglobulins"/>
    <property type="match status" value="2"/>
</dbReference>